<evidence type="ECO:0000313" key="3">
    <source>
        <dbReference type="EMBL" id="KMV18312.1"/>
    </source>
</evidence>
<dbReference type="GO" id="GO:0016887">
    <property type="term" value="F:ATP hydrolysis activity"/>
    <property type="evidence" value="ECO:0007669"/>
    <property type="project" value="TreeGrafter"/>
</dbReference>
<name>A0A0J8UBC0_9MYCO</name>
<feature type="region of interest" description="Disordered" evidence="1">
    <location>
        <begin position="1"/>
        <end position="91"/>
    </location>
</feature>
<protein>
    <recommendedName>
        <fullName evidence="2">CobQ/CobB/MinD/ParA nucleotide binding domain-containing protein</fullName>
    </recommendedName>
</protein>
<comment type="caution">
    <text evidence="3">The sequence shown here is derived from an EMBL/GenBank/DDBJ whole genome shotgun (WGS) entry which is preliminary data.</text>
</comment>
<dbReference type="GO" id="GO:0051782">
    <property type="term" value="P:negative regulation of cell division"/>
    <property type="evidence" value="ECO:0007669"/>
    <property type="project" value="TreeGrafter"/>
</dbReference>
<gene>
    <name evidence="3" type="ORF">ACT17_11805</name>
</gene>
<dbReference type="Pfam" id="PF01656">
    <property type="entry name" value="CbiA"/>
    <property type="match status" value="1"/>
</dbReference>
<feature type="compositionally biased region" description="Basic and acidic residues" evidence="1">
    <location>
        <begin position="1"/>
        <end position="23"/>
    </location>
</feature>
<evidence type="ECO:0000313" key="4">
    <source>
        <dbReference type="Proteomes" id="UP000037594"/>
    </source>
</evidence>
<dbReference type="GO" id="GO:0005524">
    <property type="term" value="F:ATP binding"/>
    <property type="evidence" value="ECO:0007669"/>
    <property type="project" value="TreeGrafter"/>
</dbReference>
<evidence type="ECO:0000256" key="1">
    <source>
        <dbReference type="SAM" id="MobiDB-lite"/>
    </source>
</evidence>
<dbReference type="PANTHER" id="PTHR43384:SF14">
    <property type="entry name" value="ESX-1 SECRETION-ASSOCIATED PROTEIN ESPI"/>
    <property type="match status" value="1"/>
</dbReference>
<feature type="domain" description="CobQ/CobB/MinD/ParA nucleotide binding" evidence="2">
    <location>
        <begin position="127"/>
        <end position="289"/>
    </location>
</feature>
<accession>A0A0J8UBC0</accession>
<dbReference type="AlphaFoldDB" id="A0A0J8UBC0"/>
<dbReference type="Gene3D" id="3.40.50.300">
    <property type="entry name" value="P-loop containing nucleotide triphosphate hydrolases"/>
    <property type="match status" value="1"/>
</dbReference>
<reference evidence="3 4" key="1">
    <citation type="submission" date="2015-06" db="EMBL/GenBank/DDBJ databases">
        <title>Genome sequence of Mycobacterium conceptionense strain MLE.</title>
        <authorList>
            <person name="Greninger A.L."/>
            <person name="Cunningham G."/>
            <person name="Chiu C.Y."/>
            <person name="Miller S."/>
        </authorList>
    </citation>
    <scope>NUCLEOTIDE SEQUENCE [LARGE SCALE GENOMIC DNA]</scope>
    <source>
        <strain evidence="3 4">MLE</strain>
    </source>
</reference>
<proteinExistence type="predicted"/>
<evidence type="ECO:0000259" key="2">
    <source>
        <dbReference type="Pfam" id="PF01656"/>
    </source>
</evidence>
<dbReference type="InterPro" id="IPR002586">
    <property type="entry name" value="CobQ/CobB/MinD/ParA_Nub-bd_dom"/>
</dbReference>
<dbReference type="PANTHER" id="PTHR43384">
    <property type="entry name" value="SEPTUM SITE-DETERMINING PROTEIN MIND HOMOLOG, CHLOROPLASTIC-RELATED"/>
    <property type="match status" value="1"/>
</dbReference>
<dbReference type="SUPFAM" id="SSF52540">
    <property type="entry name" value="P-loop containing nucleoside triphosphate hydrolases"/>
    <property type="match status" value="1"/>
</dbReference>
<dbReference type="GO" id="GO:0005829">
    <property type="term" value="C:cytosol"/>
    <property type="evidence" value="ECO:0007669"/>
    <property type="project" value="TreeGrafter"/>
</dbReference>
<dbReference type="InterPro" id="IPR050625">
    <property type="entry name" value="ParA/MinD_ATPase"/>
</dbReference>
<dbReference type="EMBL" id="LFOD01000008">
    <property type="protein sequence ID" value="KMV18312.1"/>
    <property type="molecule type" value="Genomic_DNA"/>
</dbReference>
<dbReference type="InterPro" id="IPR027417">
    <property type="entry name" value="P-loop_NTPase"/>
</dbReference>
<dbReference type="Proteomes" id="UP000037594">
    <property type="component" value="Unassembled WGS sequence"/>
</dbReference>
<organism evidence="3 4">
    <name type="scientific">Mycolicibacterium conceptionense</name>
    <dbReference type="NCBI Taxonomy" id="451644"/>
    <lineage>
        <taxon>Bacteria</taxon>
        <taxon>Bacillati</taxon>
        <taxon>Actinomycetota</taxon>
        <taxon>Actinomycetes</taxon>
        <taxon>Mycobacteriales</taxon>
        <taxon>Mycobacteriaceae</taxon>
        <taxon>Mycolicibacterium</taxon>
    </lineage>
</organism>
<dbReference type="GO" id="GO:0009898">
    <property type="term" value="C:cytoplasmic side of plasma membrane"/>
    <property type="evidence" value="ECO:0007669"/>
    <property type="project" value="TreeGrafter"/>
</dbReference>
<dbReference type="RefSeq" id="WP_048895756.1">
    <property type="nucleotide sequence ID" value="NZ_LFOD01000008.1"/>
</dbReference>
<sequence>MQIDADPGRWDSAEFRQPADGRHRIPAPSSHAVPSGYPNNSNQFYPPIPAPTQGDEAAWPPAVAESAPQGPDETAWSTAAAERTGPKQGWRGGLAKIGIKLSKSARELDYDRDVLRMKRKLAYPQNVVFVSLKGGVGKSTSTIAMGSTLAHHRDVSDVVAFDSATDGSLRRRMPVEQNRAVTSDTRLFLRSVSTRKLSGSEIQVQLYSNPAGLQALVAAQHYQDYELAADEFDTILGALHREYMVNLIDMSPDRRVPTFWPAIRSAHAVVLVTTPNSVSIDNVKRFIDLLRDSDYKYLLTRTVLLWNDAAPGNEVVIDVDATKNVLVRELSPQNDPSTCLVDIPLDPHLATGGEINLSLLRKDTRRQFERAAALLMDKLPDRTAQH</sequence>
<dbReference type="PATRIC" id="fig|451644.5.peg.2441"/>